<dbReference type="Pfam" id="PF13469">
    <property type="entry name" value="Sulfotransfer_3"/>
    <property type="match status" value="1"/>
</dbReference>
<evidence type="ECO:0000313" key="1">
    <source>
        <dbReference type="EMBL" id="NYG56867.1"/>
    </source>
</evidence>
<evidence type="ECO:0000313" key="2">
    <source>
        <dbReference type="Proteomes" id="UP000544110"/>
    </source>
</evidence>
<dbReference type="InterPro" id="IPR027417">
    <property type="entry name" value="P-loop_NTPase"/>
</dbReference>
<protein>
    <recommendedName>
        <fullName evidence="3">Sulfotransferase family protein</fullName>
    </recommendedName>
</protein>
<name>A0A7Y9RY44_9ACTN</name>
<proteinExistence type="predicted"/>
<dbReference type="AlphaFoldDB" id="A0A7Y9RY44"/>
<sequence>MQLIIAGFHRSGTSLLTQLLHAGGLFVGDDLLGAGPTNPYGHFEDREVLSLHRAVLERHGDDWQWDAPFPFRIGRDHWRRMRSFVLKRELRHPVWGFKDPRVCLFIGAWKHVNPDVKVVVVFRDPGECVRSMESRSARALLQQEGNPQRHGRFFSEPDHGLKLWDTYNRALVAFVRSFPEDCLVLPFEAVAGSGDVVERVNDRFGLSLDQARTAGVFDPEVTSQREAPQPVFAPRTEERVLQTWRELQELSETTGAR</sequence>
<dbReference type="EMBL" id="JACCAC010000001">
    <property type="protein sequence ID" value="NYG56867.1"/>
    <property type="molecule type" value="Genomic_DNA"/>
</dbReference>
<dbReference type="SUPFAM" id="SSF52540">
    <property type="entry name" value="P-loop containing nucleoside triphosphate hydrolases"/>
    <property type="match status" value="1"/>
</dbReference>
<accession>A0A7Y9RY44</accession>
<comment type="caution">
    <text evidence="1">The sequence shown here is derived from an EMBL/GenBank/DDBJ whole genome shotgun (WGS) entry which is preliminary data.</text>
</comment>
<dbReference type="Gene3D" id="3.40.50.300">
    <property type="entry name" value="P-loop containing nucleotide triphosphate hydrolases"/>
    <property type="match status" value="1"/>
</dbReference>
<dbReference type="RefSeq" id="WP_179519051.1">
    <property type="nucleotide sequence ID" value="NZ_JACCAC010000001.1"/>
</dbReference>
<reference evidence="1 2" key="1">
    <citation type="submission" date="2020-07" db="EMBL/GenBank/DDBJ databases">
        <title>Sequencing the genomes of 1000 actinobacteria strains.</title>
        <authorList>
            <person name="Klenk H.-P."/>
        </authorList>
    </citation>
    <scope>NUCLEOTIDE SEQUENCE [LARGE SCALE GENOMIC DNA]</scope>
    <source>
        <strain evidence="1 2">DSM 24552</strain>
    </source>
</reference>
<organism evidence="1 2">
    <name type="scientific">Nocardioides perillae</name>
    <dbReference type="NCBI Taxonomy" id="1119534"/>
    <lineage>
        <taxon>Bacteria</taxon>
        <taxon>Bacillati</taxon>
        <taxon>Actinomycetota</taxon>
        <taxon>Actinomycetes</taxon>
        <taxon>Propionibacteriales</taxon>
        <taxon>Nocardioidaceae</taxon>
        <taxon>Nocardioides</taxon>
    </lineage>
</organism>
<gene>
    <name evidence="1" type="ORF">BJ989_003171</name>
</gene>
<keyword evidence="2" id="KW-1185">Reference proteome</keyword>
<dbReference type="Proteomes" id="UP000544110">
    <property type="component" value="Unassembled WGS sequence"/>
</dbReference>
<evidence type="ECO:0008006" key="3">
    <source>
        <dbReference type="Google" id="ProtNLM"/>
    </source>
</evidence>